<dbReference type="InterPro" id="IPR001031">
    <property type="entry name" value="Thioesterase"/>
</dbReference>
<dbReference type="InterPro" id="IPR012223">
    <property type="entry name" value="TEII"/>
</dbReference>
<accession>A0A505DJ48</accession>
<dbReference type="AlphaFoldDB" id="A0A505DJ48"/>
<feature type="domain" description="Thioesterase" evidence="2">
    <location>
        <begin position="23"/>
        <end position="249"/>
    </location>
</feature>
<dbReference type="OrthoDB" id="8480037at2"/>
<keyword evidence="4" id="KW-1185">Reference proteome</keyword>
<dbReference type="PANTHER" id="PTHR11487:SF0">
    <property type="entry name" value="S-ACYL FATTY ACID SYNTHASE THIOESTERASE, MEDIUM CHAIN"/>
    <property type="match status" value="1"/>
</dbReference>
<reference evidence="3 4" key="1">
    <citation type="submission" date="2019-06" db="EMBL/GenBank/DDBJ databases">
        <title>Streptomyces sporangiiformans sp. nov., a novel actinomycete isolated from soil in Mount Song.</title>
        <authorList>
            <person name="Han L."/>
        </authorList>
    </citation>
    <scope>NUCLEOTIDE SEQUENCE [LARGE SCALE GENOMIC DNA]</scope>
    <source>
        <strain evidence="3 4">NEAU-SSA 1</strain>
    </source>
</reference>
<proteinExistence type="inferred from homology"/>
<protein>
    <submittedName>
        <fullName evidence="3">Thioesterase</fullName>
    </submittedName>
</protein>
<dbReference type="InterPro" id="IPR029058">
    <property type="entry name" value="AB_hydrolase_fold"/>
</dbReference>
<dbReference type="Pfam" id="PF00975">
    <property type="entry name" value="Thioesterase"/>
    <property type="match status" value="1"/>
</dbReference>
<evidence type="ECO:0000313" key="4">
    <source>
        <dbReference type="Proteomes" id="UP000317378"/>
    </source>
</evidence>
<dbReference type="EMBL" id="VCHX02000129">
    <property type="protein sequence ID" value="TPQ20898.1"/>
    <property type="molecule type" value="Genomic_DNA"/>
</dbReference>
<gene>
    <name evidence="3" type="ORF">FGD71_018105</name>
</gene>
<comment type="similarity">
    <text evidence="1">Belongs to the thioesterase family.</text>
</comment>
<evidence type="ECO:0000256" key="1">
    <source>
        <dbReference type="ARBA" id="ARBA00007169"/>
    </source>
</evidence>
<comment type="caution">
    <text evidence="3">The sequence shown here is derived from an EMBL/GenBank/DDBJ whole genome shotgun (WGS) entry which is preliminary data.</text>
</comment>
<dbReference type="RefSeq" id="WP_119101487.1">
    <property type="nucleotide sequence ID" value="NZ_QXMJ01000129.1"/>
</dbReference>
<evidence type="ECO:0000313" key="3">
    <source>
        <dbReference type="EMBL" id="TPQ20898.1"/>
    </source>
</evidence>
<sequence>MTAPARPSGWFVTGGPGARDVPRVYFFAHAGGDPRSFLAWQSELGDEAQLAAVCPPGRGHRAAEPRPTLEEFADGAAAAIRAEERDAGGAVQGDRPVYLFGHSLGGLVAFETARRLRDLPTLRHLFVSGISAPVLAPSQRVRDLAALEGKEFAEQLGFFEGLPPEVMAHEELLDLLLPGVIADFRMAAGYRYRSAAPLEVEVSLIAGRDDAYLHPDKMRGWNDECRTPPALHWVDGGHFYFRDKSPKAVTDLLLDAVRADRHIEVI</sequence>
<dbReference type="SUPFAM" id="SSF53474">
    <property type="entry name" value="alpha/beta-Hydrolases"/>
    <property type="match status" value="1"/>
</dbReference>
<organism evidence="3 4">
    <name type="scientific">Streptomyces sporangiiformans</name>
    <dbReference type="NCBI Taxonomy" id="2315329"/>
    <lineage>
        <taxon>Bacteria</taxon>
        <taxon>Bacillati</taxon>
        <taxon>Actinomycetota</taxon>
        <taxon>Actinomycetes</taxon>
        <taxon>Kitasatosporales</taxon>
        <taxon>Streptomycetaceae</taxon>
        <taxon>Streptomyces</taxon>
    </lineage>
</organism>
<dbReference type="Proteomes" id="UP000317378">
    <property type="component" value="Unassembled WGS sequence"/>
</dbReference>
<dbReference type="GO" id="GO:0008610">
    <property type="term" value="P:lipid biosynthetic process"/>
    <property type="evidence" value="ECO:0007669"/>
    <property type="project" value="TreeGrafter"/>
</dbReference>
<evidence type="ECO:0000259" key="2">
    <source>
        <dbReference type="Pfam" id="PF00975"/>
    </source>
</evidence>
<name>A0A505DJ48_9ACTN</name>
<dbReference type="PANTHER" id="PTHR11487">
    <property type="entry name" value="THIOESTERASE"/>
    <property type="match status" value="1"/>
</dbReference>
<dbReference type="Gene3D" id="3.40.50.1820">
    <property type="entry name" value="alpha/beta hydrolase"/>
    <property type="match status" value="1"/>
</dbReference>